<accession>A0A392NZU5</accession>
<sequence>MGVIVFDPDRKLIVAATFVVCRRSLIGVLVPSSLQQQPLFSFL</sequence>
<dbReference type="AlphaFoldDB" id="A0A392NZU5"/>
<keyword evidence="2" id="KW-1185">Reference proteome</keyword>
<reference evidence="1 2" key="1">
    <citation type="journal article" date="2018" name="Front. Plant Sci.">
        <title>Red Clover (Trifolium pratense) and Zigzag Clover (T. medium) - A Picture of Genomic Similarities and Differences.</title>
        <authorList>
            <person name="Dluhosova J."/>
            <person name="Istvanek J."/>
            <person name="Nedelnik J."/>
            <person name="Repkova J."/>
        </authorList>
    </citation>
    <scope>NUCLEOTIDE SEQUENCE [LARGE SCALE GENOMIC DNA]</scope>
    <source>
        <strain evidence="2">cv. 10/8</strain>
        <tissue evidence="1">Leaf</tissue>
    </source>
</reference>
<comment type="caution">
    <text evidence="1">The sequence shown here is derived from an EMBL/GenBank/DDBJ whole genome shotgun (WGS) entry which is preliminary data.</text>
</comment>
<dbReference type="EMBL" id="LXQA010058223">
    <property type="protein sequence ID" value="MCI05297.1"/>
    <property type="molecule type" value="Genomic_DNA"/>
</dbReference>
<feature type="non-terminal residue" evidence="1">
    <location>
        <position position="43"/>
    </location>
</feature>
<evidence type="ECO:0000313" key="2">
    <source>
        <dbReference type="Proteomes" id="UP000265520"/>
    </source>
</evidence>
<proteinExistence type="predicted"/>
<name>A0A392NZU5_9FABA</name>
<dbReference type="Proteomes" id="UP000265520">
    <property type="component" value="Unassembled WGS sequence"/>
</dbReference>
<evidence type="ECO:0000313" key="1">
    <source>
        <dbReference type="EMBL" id="MCI05297.1"/>
    </source>
</evidence>
<protein>
    <submittedName>
        <fullName evidence="1">Uncharacterized protein</fullName>
    </submittedName>
</protein>
<organism evidence="1 2">
    <name type="scientific">Trifolium medium</name>
    <dbReference type="NCBI Taxonomy" id="97028"/>
    <lineage>
        <taxon>Eukaryota</taxon>
        <taxon>Viridiplantae</taxon>
        <taxon>Streptophyta</taxon>
        <taxon>Embryophyta</taxon>
        <taxon>Tracheophyta</taxon>
        <taxon>Spermatophyta</taxon>
        <taxon>Magnoliopsida</taxon>
        <taxon>eudicotyledons</taxon>
        <taxon>Gunneridae</taxon>
        <taxon>Pentapetalae</taxon>
        <taxon>rosids</taxon>
        <taxon>fabids</taxon>
        <taxon>Fabales</taxon>
        <taxon>Fabaceae</taxon>
        <taxon>Papilionoideae</taxon>
        <taxon>50 kb inversion clade</taxon>
        <taxon>NPAAA clade</taxon>
        <taxon>Hologalegina</taxon>
        <taxon>IRL clade</taxon>
        <taxon>Trifolieae</taxon>
        <taxon>Trifolium</taxon>
    </lineage>
</organism>